<dbReference type="Pfam" id="PF02738">
    <property type="entry name" value="MoCoBD_1"/>
    <property type="match status" value="1"/>
</dbReference>
<evidence type="ECO:0000313" key="4">
    <source>
        <dbReference type="Proteomes" id="UP000006377"/>
    </source>
</evidence>
<dbReference type="InterPro" id="IPR046867">
    <property type="entry name" value="AldOxase/xan_DH_MoCoBD2"/>
</dbReference>
<dbReference type="RefSeq" id="WP_011995038.1">
    <property type="nucleotide sequence ID" value="NC_009719.1"/>
</dbReference>
<dbReference type="KEGG" id="pla:Plav_0124"/>
<dbReference type="PIRSF" id="PIRSF036389">
    <property type="entry name" value="IOR_B"/>
    <property type="match status" value="1"/>
</dbReference>
<dbReference type="eggNOG" id="COG1529">
    <property type="taxonomic scope" value="Bacteria"/>
</dbReference>
<feature type="transmembrane region" description="Helical" evidence="1">
    <location>
        <begin position="12"/>
        <end position="33"/>
    </location>
</feature>
<feature type="domain" description="Aldehyde oxidase/xanthine dehydrogenase a/b hammerhead" evidence="2">
    <location>
        <begin position="246"/>
        <end position="324"/>
    </location>
</feature>
<dbReference type="InterPro" id="IPR006311">
    <property type="entry name" value="TAT_signal"/>
</dbReference>
<dbReference type="SUPFAM" id="SSF56003">
    <property type="entry name" value="Molybdenum cofactor-binding domain"/>
    <property type="match status" value="2"/>
</dbReference>
<dbReference type="InterPro" id="IPR000674">
    <property type="entry name" value="Ald_Oxase/Xan_DH_a/b"/>
</dbReference>
<dbReference type="Gene3D" id="3.30.365.10">
    <property type="entry name" value="Aldehyde oxidase/xanthine dehydrogenase, molybdopterin binding domain"/>
    <property type="match status" value="4"/>
</dbReference>
<accession>A7HPB4</accession>
<gene>
    <name evidence="3" type="ordered locus">Plav_0124</name>
</gene>
<organism evidence="3 4">
    <name type="scientific">Parvibaculum lavamentivorans (strain DS-1 / DSM 13023 / NCIMB 13966)</name>
    <dbReference type="NCBI Taxonomy" id="402881"/>
    <lineage>
        <taxon>Bacteria</taxon>
        <taxon>Pseudomonadati</taxon>
        <taxon>Pseudomonadota</taxon>
        <taxon>Alphaproteobacteria</taxon>
        <taxon>Hyphomicrobiales</taxon>
        <taxon>Parvibaculaceae</taxon>
        <taxon>Parvibaculum</taxon>
    </lineage>
</organism>
<dbReference type="STRING" id="402881.Plav_0124"/>
<dbReference type="InterPro" id="IPR052516">
    <property type="entry name" value="N-heterocyclic_Hydroxylase"/>
</dbReference>
<dbReference type="AlphaFoldDB" id="A7HPB4"/>
<evidence type="ECO:0000259" key="2">
    <source>
        <dbReference type="SMART" id="SM01008"/>
    </source>
</evidence>
<evidence type="ECO:0000313" key="3">
    <source>
        <dbReference type="EMBL" id="ABS61747.1"/>
    </source>
</evidence>
<keyword evidence="1" id="KW-1133">Transmembrane helix</keyword>
<protein>
    <submittedName>
        <fullName evidence="3">Aldehyde oxidase and xanthine dehydrogenase molybdopterin binding</fullName>
    </submittedName>
</protein>
<dbReference type="InterPro" id="IPR012368">
    <property type="entry name" value="OxRdtase_Mopterin-bd_su_IorB"/>
</dbReference>
<reference evidence="3 4" key="1">
    <citation type="journal article" date="2011" name="Stand. Genomic Sci.">
        <title>Complete genome sequence of Parvibaculum lavamentivorans type strain (DS-1(T)).</title>
        <authorList>
            <person name="Schleheck D."/>
            <person name="Weiss M."/>
            <person name="Pitluck S."/>
            <person name="Bruce D."/>
            <person name="Land M.L."/>
            <person name="Han S."/>
            <person name="Saunders E."/>
            <person name="Tapia R."/>
            <person name="Detter C."/>
            <person name="Brettin T."/>
            <person name="Han J."/>
            <person name="Woyke T."/>
            <person name="Goodwin L."/>
            <person name="Pennacchio L."/>
            <person name="Nolan M."/>
            <person name="Cook A.M."/>
            <person name="Kjelleberg S."/>
            <person name="Thomas T."/>
        </authorList>
    </citation>
    <scope>NUCLEOTIDE SEQUENCE [LARGE SCALE GENOMIC DNA]</scope>
    <source>
        <strain evidence="4">DS-1 / DSM 13023 / NCIMB 13966</strain>
    </source>
</reference>
<dbReference type="PROSITE" id="PS51318">
    <property type="entry name" value="TAT"/>
    <property type="match status" value="1"/>
</dbReference>
<dbReference type="Gene3D" id="3.90.1170.50">
    <property type="entry name" value="Aldehyde oxidase/xanthine dehydrogenase, a/b hammerhead"/>
    <property type="match status" value="1"/>
</dbReference>
<dbReference type="Proteomes" id="UP000006377">
    <property type="component" value="Chromosome"/>
</dbReference>
<dbReference type="SMART" id="SM01008">
    <property type="entry name" value="Ald_Xan_dh_C"/>
    <property type="match status" value="1"/>
</dbReference>
<dbReference type="HOGENOM" id="CLU_013917_0_1_5"/>
<proteinExistence type="predicted"/>
<dbReference type="InterPro" id="IPR008274">
    <property type="entry name" value="AldOxase/xan_DH_MoCoBD1"/>
</dbReference>
<dbReference type="EMBL" id="CP000774">
    <property type="protein sequence ID" value="ABS61747.1"/>
    <property type="molecule type" value="Genomic_DNA"/>
</dbReference>
<keyword evidence="4" id="KW-1185">Reference proteome</keyword>
<dbReference type="InterPro" id="IPR037165">
    <property type="entry name" value="AldOxase/xan_DH_Mopterin-bd_sf"/>
</dbReference>
<dbReference type="PANTHER" id="PTHR47495:SF2">
    <property type="entry name" value="ALDEHYDE DEHYDROGENASE"/>
    <property type="match status" value="1"/>
</dbReference>
<dbReference type="PANTHER" id="PTHR47495">
    <property type="entry name" value="ALDEHYDE DEHYDROGENASE"/>
    <property type="match status" value="1"/>
</dbReference>
<evidence type="ECO:0000256" key="1">
    <source>
        <dbReference type="SAM" id="Phobius"/>
    </source>
</evidence>
<dbReference type="Pfam" id="PF20256">
    <property type="entry name" value="MoCoBD_2"/>
    <property type="match status" value="1"/>
</dbReference>
<sequence>MAMEFKKPSRRQFLIGGSVGVAVGGGLLLGYAVSGPSRRELAEGAAAEGGERFVTTWLKISPDNVVTVYVPHSDMGQGTITALAMMAAEEMEADWSLVRAEQAPAEKAFANEALGNRFLAGEDVPPMLKGLNAAAWTKVAQFMNMQITGGSMAVRYTGHHGMRVTGAAAKDMLVKAAATRWGVSPSDCVAALSIVTGPNGQSATYGELAADAAEYAPSAAPVLKSKKDYTIVGTARPRFDIPGKVNGTAKYGIDAEVPGMLYAAPKLAPVFGSTVVSYDASEILSRRGVKQVVEFPGGVAVIADNYWRAKEAAAALDVTFDTKGGETVSSESIFAGHDAAIATGESEEDKVIGDAASAFAAQGADIVEASYRVPYLAHACMEPMNCTVWIRDGKADVWVGVQDALGTRARVADISGIDFDNVKVHPMLLGGGFGRRIPIREGFFNFPSEIDFATIVAKEVGAPVKFIYTREDDIQHDAYRIASSSRLRVALDGKGLPTAWENIYVHKDEPGEAPHIPYAIPNQSIRFVEVENHVPRGPWRSVAHTQHTFFNESFIDELAHRAGADPYEYRRALLEGQPRHQAVLDLAAQKAGWGKPLAEGRFHGIAVQQSFGSIVAEVAEISVTDGAVRVHRVTAAVDCGEVIHPDTAAQQVESGIIYGLTAALYGEIAIEGGAVAQTNFTDYEMLHLSETPVIDVHFIESGAPIGGLGEPATPVVSAAVGNGVYAATGKRIRQLPLKNHDLTPTPGKLAQAAD</sequence>
<name>A7HPB4_PARL1</name>
<keyword evidence="1" id="KW-0472">Membrane</keyword>
<keyword evidence="1" id="KW-0812">Transmembrane</keyword>
<dbReference type="GO" id="GO:0016491">
    <property type="term" value="F:oxidoreductase activity"/>
    <property type="evidence" value="ECO:0007669"/>
    <property type="project" value="InterPro"/>
</dbReference>